<feature type="compositionally biased region" description="Basic and acidic residues" evidence="1">
    <location>
        <begin position="23"/>
        <end position="37"/>
    </location>
</feature>
<accession>G4YVS3</accession>
<evidence type="ECO:0000313" key="4">
    <source>
        <dbReference type="Proteomes" id="UP000002640"/>
    </source>
</evidence>
<dbReference type="EMBL" id="JH159152">
    <property type="protein sequence ID" value="EGZ23171.1"/>
    <property type="molecule type" value="Genomic_DNA"/>
</dbReference>
<gene>
    <name evidence="3" type="ORF">PHYSODRAFT_295690</name>
</gene>
<feature type="chain" id="PRO_5003471650" description="Apple domain-containing protein" evidence="2">
    <location>
        <begin position="20"/>
        <end position="139"/>
    </location>
</feature>
<proteinExistence type="predicted"/>
<keyword evidence="2" id="KW-0732">Signal</keyword>
<evidence type="ECO:0000256" key="1">
    <source>
        <dbReference type="SAM" id="MobiDB-lite"/>
    </source>
</evidence>
<evidence type="ECO:0000313" key="3">
    <source>
        <dbReference type="EMBL" id="EGZ23171.1"/>
    </source>
</evidence>
<dbReference type="GeneID" id="20641285"/>
<keyword evidence="4" id="KW-1185">Reference proteome</keyword>
<dbReference type="KEGG" id="psoj:PHYSODRAFT_295690"/>
<dbReference type="Proteomes" id="UP000002640">
    <property type="component" value="Unassembled WGS sequence"/>
</dbReference>
<evidence type="ECO:0000256" key="2">
    <source>
        <dbReference type="SAM" id="SignalP"/>
    </source>
</evidence>
<feature type="signal peptide" evidence="2">
    <location>
        <begin position="1"/>
        <end position="19"/>
    </location>
</feature>
<dbReference type="AlphaFoldDB" id="G4YVS3"/>
<sequence>MRLAVAVLVAIIAAVFVSADVPTSRHESPNDSDDHDKLRRHQTNTQPSVDDNCYNNVGQIVPLVIGMRYSSGAYKTYSRITKAACRELCFNDMSCNALNFQSTGTKTTCELIDQVNFWDTSSDWADKGWGSIWIKTDQK</sequence>
<evidence type="ECO:0008006" key="5">
    <source>
        <dbReference type="Google" id="ProtNLM"/>
    </source>
</evidence>
<reference evidence="3 4" key="1">
    <citation type="journal article" date="2006" name="Science">
        <title>Phytophthora genome sequences uncover evolutionary origins and mechanisms of pathogenesis.</title>
        <authorList>
            <person name="Tyler B.M."/>
            <person name="Tripathy S."/>
            <person name="Zhang X."/>
            <person name="Dehal P."/>
            <person name="Jiang R.H."/>
            <person name="Aerts A."/>
            <person name="Arredondo F.D."/>
            <person name="Baxter L."/>
            <person name="Bensasson D."/>
            <person name="Beynon J.L."/>
            <person name="Chapman J."/>
            <person name="Damasceno C.M."/>
            <person name="Dorrance A.E."/>
            <person name="Dou D."/>
            <person name="Dickerman A.W."/>
            <person name="Dubchak I.L."/>
            <person name="Garbelotto M."/>
            <person name="Gijzen M."/>
            <person name="Gordon S.G."/>
            <person name="Govers F."/>
            <person name="Grunwald N.J."/>
            <person name="Huang W."/>
            <person name="Ivors K.L."/>
            <person name="Jones R.W."/>
            <person name="Kamoun S."/>
            <person name="Krampis K."/>
            <person name="Lamour K.H."/>
            <person name="Lee M.K."/>
            <person name="McDonald W.H."/>
            <person name="Medina M."/>
            <person name="Meijer H.J."/>
            <person name="Nordberg E.K."/>
            <person name="Maclean D.J."/>
            <person name="Ospina-Giraldo M.D."/>
            <person name="Morris P.F."/>
            <person name="Phuntumart V."/>
            <person name="Putnam N.H."/>
            <person name="Rash S."/>
            <person name="Rose J.K."/>
            <person name="Sakihama Y."/>
            <person name="Salamov A.A."/>
            <person name="Savidor A."/>
            <person name="Scheuring C.F."/>
            <person name="Smith B.M."/>
            <person name="Sobral B.W."/>
            <person name="Terry A."/>
            <person name="Torto-Alalibo T.A."/>
            <person name="Win J."/>
            <person name="Xu Z."/>
            <person name="Zhang H."/>
            <person name="Grigoriev I.V."/>
            <person name="Rokhsar D.S."/>
            <person name="Boore J.L."/>
        </authorList>
    </citation>
    <scope>NUCLEOTIDE SEQUENCE [LARGE SCALE GENOMIC DNA]</scope>
    <source>
        <strain evidence="3 4">P6497</strain>
    </source>
</reference>
<dbReference type="RefSeq" id="XP_009518459.1">
    <property type="nucleotide sequence ID" value="XM_009520164.1"/>
</dbReference>
<protein>
    <recommendedName>
        <fullName evidence="5">Apple domain-containing protein</fullName>
    </recommendedName>
</protein>
<feature type="region of interest" description="Disordered" evidence="1">
    <location>
        <begin position="22"/>
        <end position="48"/>
    </location>
</feature>
<name>G4YVS3_PHYSP</name>
<organism evidence="3 4">
    <name type="scientific">Phytophthora sojae (strain P6497)</name>
    <name type="common">Soybean stem and root rot agent</name>
    <name type="synonym">Phytophthora megasperma f. sp. glycines</name>
    <dbReference type="NCBI Taxonomy" id="1094619"/>
    <lineage>
        <taxon>Eukaryota</taxon>
        <taxon>Sar</taxon>
        <taxon>Stramenopiles</taxon>
        <taxon>Oomycota</taxon>
        <taxon>Peronosporomycetes</taxon>
        <taxon>Peronosporales</taxon>
        <taxon>Peronosporaceae</taxon>
        <taxon>Phytophthora</taxon>
    </lineage>
</organism>
<dbReference type="InParanoid" id="G4YVS3"/>